<accession>A0A8W8KPN3</accession>
<dbReference type="OMA" id="IAPSACC"/>
<evidence type="ECO:0000256" key="2">
    <source>
        <dbReference type="ARBA" id="ARBA00006656"/>
    </source>
</evidence>
<dbReference type="Pfam" id="PF00019">
    <property type="entry name" value="TGF_beta"/>
    <property type="match status" value="1"/>
</dbReference>
<evidence type="ECO:0000256" key="10">
    <source>
        <dbReference type="SAM" id="SignalP"/>
    </source>
</evidence>
<sequence>MAGQICLLYSILLFHFGTAAVLRTRLPEELSPHVALLSSARPFPSDEQKDTAISSIGSSNKYILTFYQNLLDGHSLSEAAQTNEKAKLDEVNTIRSIAPKVNYNGMIFKIPVLGSGESVQHMELRFNAPTTHRRWLEIGIKRMNKTIKRCVQPVTNKHDLTLLIRPWMSKENKELFVEIKQKIVPETEEDAILVLFTNDKAHLTKLSDISNVSKDDSESHSRSRRSTPRRRRKNCHLSNMHVSFSRLGWGQYIVFPKTYNAKVCKGICVPAIAQQKAVTNHAVMQSLMRESAKGNVPLPCCVPQKLSPLSILYTENDQFLVKHHKDMVAEECGCE</sequence>
<proteinExistence type="inferred from homology"/>
<organism evidence="12 13">
    <name type="scientific">Magallana gigas</name>
    <name type="common">Pacific oyster</name>
    <name type="synonym">Crassostrea gigas</name>
    <dbReference type="NCBI Taxonomy" id="29159"/>
    <lineage>
        <taxon>Eukaryota</taxon>
        <taxon>Metazoa</taxon>
        <taxon>Spiralia</taxon>
        <taxon>Lophotrochozoa</taxon>
        <taxon>Mollusca</taxon>
        <taxon>Bivalvia</taxon>
        <taxon>Autobranchia</taxon>
        <taxon>Pteriomorphia</taxon>
        <taxon>Ostreida</taxon>
        <taxon>Ostreoidea</taxon>
        <taxon>Ostreidae</taxon>
        <taxon>Magallana</taxon>
    </lineage>
</organism>
<dbReference type="CDD" id="cd13759">
    <property type="entry name" value="TGF_beta_NODAL"/>
    <property type="match status" value="1"/>
</dbReference>
<comment type="similarity">
    <text evidence="2 8">Belongs to the TGF-beta family.</text>
</comment>
<keyword evidence="7" id="KW-0325">Glycoprotein</keyword>
<feature type="signal peptide" evidence="10">
    <location>
        <begin position="1"/>
        <end position="19"/>
    </location>
</feature>
<dbReference type="PROSITE" id="PS51362">
    <property type="entry name" value="TGF_BETA_2"/>
    <property type="match status" value="1"/>
</dbReference>
<feature type="chain" id="PRO_5036487653" description="TGF-beta family profile domain-containing protein" evidence="10">
    <location>
        <begin position="20"/>
        <end position="335"/>
    </location>
</feature>
<dbReference type="GO" id="GO:0005615">
    <property type="term" value="C:extracellular space"/>
    <property type="evidence" value="ECO:0007669"/>
    <property type="project" value="TreeGrafter"/>
</dbReference>
<dbReference type="PANTHER" id="PTHR11848:SF302">
    <property type="entry name" value="TGF-BETA FAMILY PROFILE DOMAIN-CONTAINING PROTEIN"/>
    <property type="match status" value="1"/>
</dbReference>
<name>A0A8W8KPN3_MAGGI</name>
<feature type="region of interest" description="Disordered" evidence="9">
    <location>
        <begin position="211"/>
        <end position="234"/>
    </location>
</feature>
<feature type="domain" description="TGF-beta family profile" evidence="11">
    <location>
        <begin position="222"/>
        <end position="335"/>
    </location>
</feature>
<dbReference type="Gene3D" id="2.10.90.10">
    <property type="entry name" value="Cystine-knot cytokines"/>
    <property type="match status" value="1"/>
</dbReference>
<evidence type="ECO:0000256" key="6">
    <source>
        <dbReference type="ARBA" id="ARBA00023157"/>
    </source>
</evidence>
<reference evidence="12" key="1">
    <citation type="submission" date="2022-08" db="UniProtKB">
        <authorList>
            <consortium name="EnsemblMetazoa"/>
        </authorList>
    </citation>
    <scope>IDENTIFICATION</scope>
    <source>
        <strain evidence="12">05x7-T-G4-1.051#20</strain>
    </source>
</reference>
<dbReference type="GO" id="GO:0008083">
    <property type="term" value="F:growth factor activity"/>
    <property type="evidence" value="ECO:0007669"/>
    <property type="project" value="UniProtKB-KW"/>
</dbReference>
<keyword evidence="4 10" id="KW-0732">Signal</keyword>
<keyword evidence="13" id="KW-1185">Reference proteome</keyword>
<feature type="compositionally biased region" description="Basic residues" evidence="9">
    <location>
        <begin position="222"/>
        <end position="234"/>
    </location>
</feature>
<protein>
    <recommendedName>
        <fullName evidence="11">TGF-beta family profile domain-containing protein</fullName>
    </recommendedName>
</protein>
<dbReference type="Proteomes" id="UP000005408">
    <property type="component" value="Unassembled WGS sequence"/>
</dbReference>
<dbReference type="InterPro" id="IPR017948">
    <property type="entry name" value="TGFb_CS"/>
</dbReference>
<comment type="subcellular location">
    <subcellularLocation>
        <location evidence="1">Secreted</location>
    </subcellularLocation>
</comment>
<evidence type="ECO:0000313" key="13">
    <source>
        <dbReference type="Proteomes" id="UP000005408"/>
    </source>
</evidence>
<dbReference type="OrthoDB" id="5987191at2759"/>
<evidence type="ECO:0000256" key="4">
    <source>
        <dbReference type="ARBA" id="ARBA00022729"/>
    </source>
</evidence>
<dbReference type="InterPro" id="IPR001839">
    <property type="entry name" value="TGF-b_C"/>
</dbReference>
<evidence type="ECO:0000256" key="1">
    <source>
        <dbReference type="ARBA" id="ARBA00004613"/>
    </source>
</evidence>
<dbReference type="InterPro" id="IPR029034">
    <property type="entry name" value="Cystine-knot_cytokine"/>
</dbReference>
<dbReference type="SMART" id="SM00204">
    <property type="entry name" value="TGFB"/>
    <property type="match status" value="1"/>
</dbReference>
<keyword evidence="3" id="KW-0964">Secreted</keyword>
<keyword evidence="5 8" id="KW-0339">Growth factor</keyword>
<dbReference type="FunFam" id="2.10.90.10:FF:000001">
    <property type="entry name" value="Bone morphogenetic protein 4"/>
    <property type="match status" value="1"/>
</dbReference>
<dbReference type="SUPFAM" id="SSF57501">
    <property type="entry name" value="Cystine-knot cytokines"/>
    <property type="match status" value="1"/>
</dbReference>
<keyword evidence="6" id="KW-1015">Disulfide bond</keyword>
<dbReference type="AlphaFoldDB" id="A0A8W8KPN3"/>
<evidence type="ECO:0000256" key="7">
    <source>
        <dbReference type="ARBA" id="ARBA00023180"/>
    </source>
</evidence>
<dbReference type="EnsemblMetazoa" id="G2405.1">
    <property type="protein sequence ID" value="G2405.1:cds"/>
    <property type="gene ID" value="G2405"/>
</dbReference>
<evidence type="ECO:0000256" key="3">
    <source>
        <dbReference type="ARBA" id="ARBA00022525"/>
    </source>
</evidence>
<evidence type="ECO:0000313" key="12">
    <source>
        <dbReference type="EnsemblMetazoa" id="G2405.1:cds"/>
    </source>
</evidence>
<evidence type="ECO:0000259" key="11">
    <source>
        <dbReference type="PROSITE" id="PS51362"/>
    </source>
</evidence>
<dbReference type="GO" id="GO:0005125">
    <property type="term" value="F:cytokine activity"/>
    <property type="evidence" value="ECO:0007669"/>
    <property type="project" value="TreeGrafter"/>
</dbReference>
<evidence type="ECO:0000256" key="5">
    <source>
        <dbReference type="ARBA" id="ARBA00023030"/>
    </source>
</evidence>
<evidence type="ECO:0000256" key="8">
    <source>
        <dbReference type="RuleBase" id="RU000354"/>
    </source>
</evidence>
<evidence type="ECO:0000256" key="9">
    <source>
        <dbReference type="SAM" id="MobiDB-lite"/>
    </source>
</evidence>
<dbReference type="PANTHER" id="PTHR11848">
    <property type="entry name" value="TGF-BETA FAMILY"/>
    <property type="match status" value="1"/>
</dbReference>
<dbReference type="InterPro" id="IPR015615">
    <property type="entry name" value="TGF-beta-rel"/>
</dbReference>
<dbReference type="PROSITE" id="PS00250">
    <property type="entry name" value="TGF_BETA_1"/>
    <property type="match status" value="1"/>
</dbReference>